<feature type="binding site" evidence="8">
    <location>
        <begin position="208"/>
        <end position="214"/>
    </location>
    <ligand>
        <name>ATP</name>
        <dbReference type="ChEBI" id="CHEBI:30616"/>
    </ligand>
</feature>
<comment type="catalytic activity">
    <reaction evidence="8">
        <text>L-glutamate + ATP = L-glutamyl 5-phosphate + ADP</text>
        <dbReference type="Rhea" id="RHEA:14877"/>
        <dbReference type="ChEBI" id="CHEBI:29985"/>
        <dbReference type="ChEBI" id="CHEBI:30616"/>
        <dbReference type="ChEBI" id="CHEBI:58274"/>
        <dbReference type="ChEBI" id="CHEBI:456216"/>
        <dbReference type="EC" id="2.7.2.11"/>
    </reaction>
</comment>
<keyword evidence="7 8" id="KW-0067">ATP-binding</keyword>
<dbReference type="UniPathway" id="UPA00098">
    <property type="reaction ID" value="UER00359"/>
</dbReference>
<evidence type="ECO:0000256" key="6">
    <source>
        <dbReference type="ARBA" id="ARBA00022777"/>
    </source>
</evidence>
<feature type="domain" description="Aspartate/glutamate/uridylate kinase" evidence="9">
    <location>
        <begin position="5"/>
        <end position="232"/>
    </location>
</feature>
<dbReference type="PANTHER" id="PTHR43654">
    <property type="entry name" value="GLUTAMATE 5-KINASE"/>
    <property type="match status" value="1"/>
</dbReference>
<comment type="caution">
    <text evidence="10">The sequence shown here is derived from an EMBL/GenBank/DDBJ whole genome shotgun (WGS) entry which is preliminary data.</text>
</comment>
<dbReference type="GO" id="GO:0055129">
    <property type="term" value="P:L-proline biosynthetic process"/>
    <property type="evidence" value="ECO:0007669"/>
    <property type="project" value="UniProtKB-UniRule"/>
</dbReference>
<dbReference type="InterPro" id="IPR001048">
    <property type="entry name" value="Asp/Glu/Uridylate_kinase"/>
</dbReference>
<evidence type="ECO:0000256" key="5">
    <source>
        <dbReference type="ARBA" id="ARBA00022741"/>
    </source>
</evidence>
<comment type="subcellular location">
    <subcellularLocation>
        <location evidence="8">Cytoplasm</location>
    </subcellularLocation>
</comment>
<comment type="pathway">
    <text evidence="8">Amino-acid biosynthesis; L-proline biosynthesis; L-glutamate 5-semialdehyde from L-glutamate: step 1/2.</text>
</comment>
<evidence type="ECO:0000313" key="10">
    <source>
        <dbReference type="EMBL" id="GBR72565.1"/>
    </source>
</evidence>
<dbReference type="GO" id="GO:0005524">
    <property type="term" value="F:ATP binding"/>
    <property type="evidence" value="ECO:0007669"/>
    <property type="project" value="UniProtKB-KW"/>
</dbReference>
<dbReference type="Pfam" id="PF00696">
    <property type="entry name" value="AA_kinase"/>
    <property type="match status" value="1"/>
</dbReference>
<evidence type="ECO:0000256" key="8">
    <source>
        <dbReference type="HAMAP-Rule" id="MF_00456"/>
    </source>
</evidence>
<feature type="binding site" evidence="8">
    <location>
        <position position="146"/>
    </location>
    <ligand>
        <name>substrate</name>
    </ligand>
</feature>
<dbReference type="CDD" id="cd04242">
    <property type="entry name" value="AAK_G5K_ProB"/>
    <property type="match status" value="1"/>
</dbReference>
<evidence type="ECO:0000256" key="1">
    <source>
        <dbReference type="ARBA" id="ARBA00022490"/>
    </source>
</evidence>
<dbReference type="FunFam" id="3.40.1160.10:FF:000018">
    <property type="entry name" value="Glutamate 5-kinase"/>
    <property type="match status" value="1"/>
</dbReference>
<keyword evidence="1 8" id="KW-0963">Cytoplasm</keyword>
<gene>
    <name evidence="8 10" type="primary">proB</name>
    <name evidence="10" type="ORF">NO1_0075</name>
</gene>
<evidence type="ECO:0000256" key="7">
    <source>
        <dbReference type="ARBA" id="ARBA00022840"/>
    </source>
</evidence>
<dbReference type="PRINTS" id="PR00474">
    <property type="entry name" value="GLU5KINASE"/>
</dbReference>
<keyword evidence="4 8" id="KW-0808">Transferase</keyword>
<keyword evidence="3 8" id="KW-0641">Proline biosynthesis</keyword>
<dbReference type="PANTHER" id="PTHR43654:SF1">
    <property type="entry name" value="ISOPENTENYL PHOSPHATE KINASE"/>
    <property type="match status" value="1"/>
</dbReference>
<protein>
    <recommendedName>
        <fullName evidence="8">Glutamate 5-kinase</fullName>
        <ecNumber evidence="8">2.7.2.11</ecNumber>
    </recommendedName>
    <alternativeName>
        <fullName evidence="8">Gamma-glutamyl kinase</fullName>
        <shortName evidence="8">GK</shortName>
    </alternativeName>
</protein>
<feature type="binding site" evidence="8">
    <location>
        <begin position="166"/>
        <end position="167"/>
    </location>
    <ligand>
        <name>ATP</name>
        <dbReference type="ChEBI" id="CHEBI:30616"/>
    </ligand>
</feature>
<dbReference type="NCBIfam" id="TIGR01027">
    <property type="entry name" value="proB"/>
    <property type="match status" value="1"/>
</dbReference>
<name>A0A388TA63_TERA1</name>
<evidence type="ECO:0000259" key="9">
    <source>
        <dbReference type="Pfam" id="PF00696"/>
    </source>
</evidence>
<organism evidence="10 11">
    <name type="scientific">Termititenax aidoneus</name>
    <dbReference type="NCBI Taxonomy" id="2218524"/>
    <lineage>
        <taxon>Bacteria</taxon>
        <taxon>Bacillati</taxon>
        <taxon>Candidatus Margulisiibacteriota</taxon>
        <taxon>Candidatus Termititenacia</taxon>
        <taxon>Candidatus Termititenacales</taxon>
        <taxon>Candidatus Termititenacaceae</taxon>
        <taxon>Candidatus Termititenax</taxon>
    </lineage>
</organism>
<dbReference type="PIRSF" id="PIRSF000729">
    <property type="entry name" value="GK"/>
    <property type="match status" value="1"/>
</dbReference>
<dbReference type="InterPro" id="IPR001057">
    <property type="entry name" value="Glu/AcGlu_kinase"/>
</dbReference>
<comment type="similarity">
    <text evidence="8">Belongs to the glutamate 5-kinase family.</text>
</comment>
<dbReference type="InterPro" id="IPR041739">
    <property type="entry name" value="G5K_ProB"/>
</dbReference>
<keyword evidence="2 8" id="KW-0028">Amino-acid biosynthesis</keyword>
<dbReference type="InterPro" id="IPR011529">
    <property type="entry name" value="Glu_5kinase"/>
</dbReference>
<reference evidence="10 11" key="1">
    <citation type="journal article" date="2019" name="ISME J.">
        <title>Genome analyses of uncultured TG2/ZB3 bacteria in 'Margulisbacteria' specifically attached to ectosymbiotic spirochetes of protists in the termite gut.</title>
        <authorList>
            <person name="Utami Y.D."/>
            <person name="Kuwahara H."/>
            <person name="Igai K."/>
            <person name="Murakami T."/>
            <person name="Sugaya K."/>
            <person name="Morikawa T."/>
            <person name="Nagura Y."/>
            <person name="Yuki M."/>
            <person name="Deevong P."/>
            <person name="Inoue T."/>
            <person name="Kihara K."/>
            <person name="Lo N."/>
            <person name="Yamada A."/>
            <person name="Ohkuma M."/>
            <person name="Hongoh Y."/>
        </authorList>
    </citation>
    <scope>NUCLEOTIDE SEQUENCE [LARGE SCALE GENOMIC DNA]</scope>
    <source>
        <strain evidence="10">NkOx7-01</strain>
    </source>
</reference>
<feature type="binding site" evidence="8">
    <location>
        <position position="49"/>
    </location>
    <ligand>
        <name>substrate</name>
    </ligand>
</feature>
<sequence>MSGERLVIKIGSNVLTDARGRLDRRSFRRIAGQIKKLRKQGKQIIMVSSGAIVCGSEKLKLNLAQKTIPQKQAAAAVGQTLLMNYYAKFLRPLPAGQVLMTTFAVSNKERSQNLRNTIEQLLRMRVVPIINENDSVVVEEIKFSDNDMLSARVAALLKADKLLILTDIDGLYDSDPRANPQARLLRVVDKITPEISKMAGGAGTHKGTGGMFSKVQAARLAVKNGIETYVLNGSRRNVLIDALERQTAGTRFKAAK</sequence>
<dbReference type="SUPFAM" id="SSF53633">
    <property type="entry name" value="Carbamate kinase-like"/>
    <property type="match status" value="1"/>
</dbReference>
<keyword evidence="6 8" id="KW-0418">Kinase</keyword>
<dbReference type="InterPro" id="IPR005715">
    <property type="entry name" value="Glu_5kinase/COase_Synthase"/>
</dbReference>
<dbReference type="GO" id="GO:0005829">
    <property type="term" value="C:cytosol"/>
    <property type="evidence" value="ECO:0007669"/>
    <property type="project" value="TreeGrafter"/>
</dbReference>
<dbReference type="HAMAP" id="MF_00456">
    <property type="entry name" value="ProB"/>
    <property type="match status" value="1"/>
</dbReference>
<dbReference type="InterPro" id="IPR036393">
    <property type="entry name" value="AceGlu_kinase-like_sf"/>
</dbReference>
<keyword evidence="5 8" id="KW-0547">Nucleotide-binding</keyword>
<comment type="function">
    <text evidence="8">Catalyzes the transfer of a phosphate group to glutamate to form L-glutamate 5-phosphate.</text>
</comment>
<dbReference type="GO" id="GO:0004349">
    <property type="term" value="F:glutamate 5-kinase activity"/>
    <property type="evidence" value="ECO:0007669"/>
    <property type="project" value="UniProtKB-UniRule"/>
</dbReference>
<dbReference type="EC" id="2.7.2.11" evidence="8"/>
<evidence type="ECO:0000313" key="11">
    <source>
        <dbReference type="Proteomes" id="UP000269352"/>
    </source>
</evidence>
<dbReference type="EMBL" id="BGZN01000001">
    <property type="protein sequence ID" value="GBR72565.1"/>
    <property type="molecule type" value="Genomic_DNA"/>
</dbReference>
<dbReference type="InterPro" id="IPR019797">
    <property type="entry name" value="Glutamate_5-kinase_CS"/>
</dbReference>
<evidence type="ECO:0000256" key="3">
    <source>
        <dbReference type="ARBA" id="ARBA00022650"/>
    </source>
</evidence>
<dbReference type="Proteomes" id="UP000269352">
    <property type="component" value="Unassembled WGS sequence"/>
</dbReference>
<dbReference type="PROSITE" id="PS00902">
    <property type="entry name" value="GLUTAMATE_5_KINASE"/>
    <property type="match status" value="1"/>
</dbReference>
<proteinExistence type="inferred from homology"/>
<dbReference type="AlphaFoldDB" id="A0A388TA63"/>
<feature type="binding site" evidence="8">
    <location>
        <position position="9"/>
    </location>
    <ligand>
        <name>ATP</name>
        <dbReference type="ChEBI" id="CHEBI:30616"/>
    </ligand>
</feature>
<feature type="binding site" evidence="8">
    <location>
        <position position="134"/>
    </location>
    <ligand>
        <name>substrate</name>
    </ligand>
</feature>
<keyword evidence="11" id="KW-1185">Reference proteome</keyword>
<evidence type="ECO:0000256" key="4">
    <source>
        <dbReference type="ARBA" id="ARBA00022679"/>
    </source>
</evidence>
<accession>A0A388TA63</accession>
<dbReference type="Gene3D" id="3.40.1160.10">
    <property type="entry name" value="Acetylglutamate kinase-like"/>
    <property type="match status" value="1"/>
</dbReference>
<evidence type="ECO:0000256" key="2">
    <source>
        <dbReference type="ARBA" id="ARBA00022605"/>
    </source>
</evidence>